<dbReference type="InterPro" id="IPR032675">
    <property type="entry name" value="LRR_dom_sf"/>
</dbReference>
<dbReference type="Gene3D" id="1.10.8.430">
    <property type="entry name" value="Helical domain of apoptotic protease-activating factors"/>
    <property type="match status" value="1"/>
</dbReference>
<evidence type="ECO:0000313" key="11">
    <source>
        <dbReference type="EMBL" id="RHN59161.1"/>
    </source>
</evidence>
<keyword evidence="13" id="KW-1185">Reference proteome</keyword>
<evidence type="ECO:0000256" key="3">
    <source>
        <dbReference type="ARBA" id="ARBA00022741"/>
    </source>
</evidence>
<dbReference type="GO" id="GO:0043531">
    <property type="term" value="F:ADP binding"/>
    <property type="evidence" value="ECO:0007669"/>
    <property type="project" value="InterPro"/>
</dbReference>
<evidence type="ECO:0000256" key="1">
    <source>
        <dbReference type="ARBA" id="ARBA00022614"/>
    </source>
</evidence>
<dbReference type="GO" id="GO:0051707">
    <property type="term" value="P:response to other organism"/>
    <property type="evidence" value="ECO:0007669"/>
    <property type="project" value="UniProtKB-ARBA"/>
</dbReference>
<name>G7JUL2_MEDTR</name>
<dbReference type="GO" id="GO:0006952">
    <property type="term" value="P:defense response"/>
    <property type="evidence" value="ECO:0007669"/>
    <property type="project" value="UniProtKB-KW"/>
</dbReference>
<accession>G7JUL2</accession>
<evidence type="ECO:0000313" key="10">
    <source>
        <dbReference type="EMBL" id="AES87186.1"/>
    </source>
</evidence>
<dbReference type="OMA" id="LWLWDCP"/>
<dbReference type="EnsemblPlants" id="AES87186">
    <property type="protein sequence ID" value="AES87186"/>
    <property type="gene ID" value="MTR_4g022560"/>
</dbReference>
<keyword evidence="5" id="KW-0067">ATP-binding</keyword>
<dbReference type="SUPFAM" id="SSF52058">
    <property type="entry name" value="L domain-like"/>
    <property type="match status" value="1"/>
</dbReference>
<dbReference type="GO" id="GO:0005524">
    <property type="term" value="F:ATP binding"/>
    <property type="evidence" value="ECO:0007669"/>
    <property type="project" value="UniProtKB-KW"/>
</dbReference>
<dbReference type="FunFam" id="3.40.50.300:FF:001091">
    <property type="entry name" value="Probable disease resistance protein At1g61300"/>
    <property type="match status" value="1"/>
</dbReference>
<dbReference type="HOGENOM" id="CLU_000837_8_8_1"/>
<feature type="domain" description="NB-ARC" evidence="6">
    <location>
        <begin position="169"/>
        <end position="335"/>
    </location>
</feature>
<dbReference type="AlphaFoldDB" id="G7JUL2"/>
<reference evidence="14" key="4">
    <citation type="journal article" date="2018" name="Nat. Plants">
        <title>Whole-genome landscape of Medicago truncatula symbiotic genes.</title>
        <authorList>
            <person name="Pecrix Y."/>
            <person name="Staton S.E."/>
            <person name="Sallet E."/>
            <person name="Lelandais-Briere C."/>
            <person name="Moreau S."/>
            <person name="Carrere S."/>
            <person name="Blein T."/>
            <person name="Jardinaud M.F."/>
            <person name="Latrasse D."/>
            <person name="Zouine M."/>
            <person name="Zahm M."/>
            <person name="Kreplak J."/>
            <person name="Mayjonade B."/>
            <person name="Satge C."/>
            <person name="Perez M."/>
            <person name="Cauet S."/>
            <person name="Marande W."/>
            <person name="Chantry-Darmon C."/>
            <person name="Lopez-Roques C."/>
            <person name="Bouchez O."/>
            <person name="Berard A."/>
            <person name="Debelle F."/>
            <person name="Munos S."/>
            <person name="Bendahmane A."/>
            <person name="Berges H."/>
            <person name="Niebel A."/>
            <person name="Buitink J."/>
            <person name="Frugier F."/>
            <person name="Benhamed M."/>
            <person name="Crespi M."/>
            <person name="Gouzy J."/>
            <person name="Gamas P."/>
        </authorList>
    </citation>
    <scope>NUCLEOTIDE SEQUENCE [LARGE SCALE GENOMIC DNA]</scope>
    <source>
        <strain evidence="14">cv. Jemalong A17</strain>
    </source>
</reference>
<dbReference type="Proteomes" id="UP000002051">
    <property type="component" value="Chromosome 4"/>
</dbReference>
<evidence type="ECO:0000256" key="5">
    <source>
        <dbReference type="ARBA" id="ARBA00022840"/>
    </source>
</evidence>
<gene>
    <name evidence="12" type="primary">11419276</name>
    <name evidence="10" type="ordered locus">MTR_4g022560</name>
    <name evidence="11" type="ORF">MtrunA17_Chr4g0010261</name>
</gene>
<keyword evidence="1" id="KW-0433">Leucine-rich repeat</keyword>
<dbReference type="PRINTS" id="PR00364">
    <property type="entry name" value="DISEASERSIST"/>
</dbReference>
<feature type="domain" description="Disease resistance protein winged helix" evidence="8">
    <location>
        <begin position="418"/>
        <end position="491"/>
    </location>
</feature>
<dbReference type="eggNOG" id="KOG4658">
    <property type="taxonomic scope" value="Eukaryota"/>
</dbReference>
<dbReference type="SUPFAM" id="SSF52540">
    <property type="entry name" value="P-loop containing nucleoside triphosphate hydrolases"/>
    <property type="match status" value="1"/>
</dbReference>
<dbReference type="Gene3D" id="3.40.50.300">
    <property type="entry name" value="P-loop containing nucleotide triphosphate hydrolases"/>
    <property type="match status" value="1"/>
</dbReference>
<dbReference type="EMBL" id="PSQE01000004">
    <property type="protein sequence ID" value="RHN59161.1"/>
    <property type="molecule type" value="Genomic_DNA"/>
</dbReference>
<protein>
    <submittedName>
        <fullName evidence="10">NBS-LRR type disease resistance protein</fullName>
    </submittedName>
    <submittedName>
        <fullName evidence="11">Putative P-loop containing nucleoside triphosphate hydrolase, leucine-rich repeat domain, L</fullName>
    </submittedName>
</protein>
<dbReference type="InterPro" id="IPR041118">
    <property type="entry name" value="Rx_N"/>
</dbReference>
<dbReference type="Proteomes" id="UP000265566">
    <property type="component" value="Chromosome 4"/>
</dbReference>
<evidence type="ECO:0000313" key="14">
    <source>
        <dbReference type="Proteomes" id="UP000265566"/>
    </source>
</evidence>
<dbReference type="Gramene" id="rna21153">
    <property type="protein sequence ID" value="RHN59161.1"/>
    <property type="gene ID" value="gene21153"/>
</dbReference>
<dbReference type="PANTHER" id="PTHR36766">
    <property type="entry name" value="PLANT BROAD-SPECTRUM MILDEW RESISTANCE PROTEIN RPW8"/>
    <property type="match status" value="1"/>
</dbReference>
<dbReference type="InterPro" id="IPR056789">
    <property type="entry name" value="LRR_R13L1-DRL21"/>
</dbReference>
<keyword evidence="4" id="KW-0611">Plant defense</keyword>
<dbReference type="PaxDb" id="3880-AES87186"/>
<evidence type="ECO:0000259" key="7">
    <source>
        <dbReference type="Pfam" id="PF18052"/>
    </source>
</evidence>
<dbReference type="KEGG" id="mtr:11419276"/>
<dbReference type="Gene3D" id="1.20.5.4130">
    <property type="match status" value="1"/>
</dbReference>
<dbReference type="Pfam" id="PF23559">
    <property type="entry name" value="WHD_DRP"/>
    <property type="match status" value="1"/>
</dbReference>
<organism evidence="10 13">
    <name type="scientific">Medicago truncatula</name>
    <name type="common">Barrel medic</name>
    <name type="synonym">Medicago tribuloides</name>
    <dbReference type="NCBI Taxonomy" id="3880"/>
    <lineage>
        <taxon>Eukaryota</taxon>
        <taxon>Viridiplantae</taxon>
        <taxon>Streptophyta</taxon>
        <taxon>Embryophyta</taxon>
        <taxon>Tracheophyta</taxon>
        <taxon>Spermatophyta</taxon>
        <taxon>Magnoliopsida</taxon>
        <taxon>eudicotyledons</taxon>
        <taxon>Gunneridae</taxon>
        <taxon>Pentapetalae</taxon>
        <taxon>rosids</taxon>
        <taxon>fabids</taxon>
        <taxon>Fabales</taxon>
        <taxon>Fabaceae</taxon>
        <taxon>Papilionoideae</taxon>
        <taxon>50 kb inversion clade</taxon>
        <taxon>NPAAA clade</taxon>
        <taxon>Hologalegina</taxon>
        <taxon>IRL clade</taxon>
        <taxon>Trifolieae</taxon>
        <taxon>Medicago</taxon>
    </lineage>
</organism>
<reference evidence="12" key="3">
    <citation type="submission" date="2015-04" db="UniProtKB">
        <authorList>
            <consortium name="EnsemblPlants"/>
        </authorList>
    </citation>
    <scope>IDENTIFICATION</scope>
    <source>
        <strain evidence="12">cv. Jemalong A17</strain>
    </source>
</reference>
<dbReference type="InterPro" id="IPR042197">
    <property type="entry name" value="Apaf_helical"/>
</dbReference>
<dbReference type="Pfam" id="PF25019">
    <property type="entry name" value="LRR_R13L1-DRL21"/>
    <property type="match status" value="1"/>
</dbReference>
<reference evidence="10 13" key="1">
    <citation type="journal article" date="2011" name="Nature">
        <title>The Medicago genome provides insight into the evolution of rhizobial symbioses.</title>
        <authorList>
            <person name="Young N.D."/>
            <person name="Debelle F."/>
            <person name="Oldroyd G.E."/>
            <person name="Geurts R."/>
            <person name="Cannon S.B."/>
            <person name="Udvardi M.K."/>
            <person name="Benedito V.A."/>
            <person name="Mayer K.F."/>
            <person name="Gouzy J."/>
            <person name="Schoof H."/>
            <person name="Van de Peer Y."/>
            <person name="Proost S."/>
            <person name="Cook D.R."/>
            <person name="Meyers B.C."/>
            <person name="Spannagl M."/>
            <person name="Cheung F."/>
            <person name="De Mita S."/>
            <person name="Krishnakumar V."/>
            <person name="Gundlach H."/>
            <person name="Zhou S."/>
            <person name="Mudge J."/>
            <person name="Bharti A.K."/>
            <person name="Murray J.D."/>
            <person name="Naoumkina M.A."/>
            <person name="Rosen B."/>
            <person name="Silverstein K.A."/>
            <person name="Tang H."/>
            <person name="Rombauts S."/>
            <person name="Zhao P.X."/>
            <person name="Zhou P."/>
            <person name="Barbe V."/>
            <person name="Bardou P."/>
            <person name="Bechner M."/>
            <person name="Bellec A."/>
            <person name="Berger A."/>
            <person name="Berges H."/>
            <person name="Bidwell S."/>
            <person name="Bisseling T."/>
            <person name="Choisne N."/>
            <person name="Couloux A."/>
            <person name="Denny R."/>
            <person name="Deshpande S."/>
            <person name="Dai X."/>
            <person name="Doyle J.J."/>
            <person name="Dudez A.M."/>
            <person name="Farmer A.D."/>
            <person name="Fouteau S."/>
            <person name="Franken C."/>
            <person name="Gibelin C."/>
            <person name="Gish J."/>
            <person name="Goldstein S."/>
            <person name="Gonzalez A.J."/>
            <person name="Green P.J."/>
            <person name="Hallab A."/>
            <person name="Hartog M."/>
            <person name="Hua A."/>
            <person name="Humphray S.J."/>
            <person name="Jeong D.H."/>
            <person name="Jing Y."/>
            <person name="Jocker A."/>
            <person name="Kenton S.M."/>
            <person name="Kim D.J."/>
            <person name="Klee K."/>
            <person name="Lai H."/>
            <person name="Lang C."/>
            <person name="Lin S."/>
            <person name="Macmil S.L."/>
            <person name="Magdelenat G."/>
            <person name="Matthews L."/>
            <person name="McCorrison J."/>
            <person name="Monaghan E.L."/>
            <person name="Mun J.H."/>
            <person name="Najar F.Z."/>
            <person name="Nicholson C."/>
            <person name="Noirot C."/>
            <person name="O'Bleness M."/>
            <person name="Paule C.R."/>
            <person name="Poulain J."/>
            <person name="Prion F."/>
            <person name="Qin B."/>
            <person name="Qu C."/>
            <person name="Retzel E.F."/>
            <person name="Riddle C."/>
            <person name="Sallet E."/>
            <person name="Samain S."/>
            <person name="Samson N."/>
            <person name="Sanders I."/>
            <person name="Saurat O."/>
            <person name="Scarpelli C."/>
            <person name="Schiex T."/>
            <person name="Segurens B."/>
            <person name="Severin A.J."/>
            <person name="Sherrier D.J."/>
            <person name="Shi R."/>
            <person name="Sims S."/>
            <person name="Singer S.R."/>
            <person name="Sinharoy S."/>
            <person name="Sterck L."/>
            <person name="Viollet A."/>
            <person name="Wang B.B."/>
            <person name="Wang K."/>
            <person name="Wang M."/>
            <person name="Wang X."/>
            <person name="Warfsmann J."/>
            <person name="Weissenbach J."/>
            <person name="White D.D."/>
            <person name="White J.D."/>
            <person name="Wiley G.B."/>
            <person name="Wincker P."/>
            <person name="Xing Y."/>
            <person name="Yang L."/>
            <person name="Yao Z."/>
            <person name="Ying F."/>
            <person name="Zhai J."/>
            <person name="Zhou L."/>
            <person name="Zuber A."/>
            <person name="Denarie J."/>
            <person name="Dixon R.A."/>
            <person name="May G.D."/>
            <person name="Schwartz D.C."/>
            <person name="Rogers J."/>
            <person name="Quetier F."/>
            <person name="Town C.D."/>
            <person name="Roe B.A."/>
        </authorList>
    </citation>
    <scope>NUCLEOTIDE SEQUENCE [LARGE SCALE GENOMIC DNA]</scope>
    <source>
        <strain evidence="10">A17</strain>
        <strain evidence="12 13">cv. Jemalong A17</strain>
    </source>
</reference>
<dbReference type="OrthoDB" id="5279713at2759"/>
<keyword evidence="3" id="KW-0547">Nucleotide-binding</keyword>
<proteinExistence type="predicted"/>
<evidence type="ECO:0000259" key="9">
    <source>
        <dbReference type="Pfam" id="PF25019"/>
    </source>
</evidence>
<evidence type="ECO:0000259" key="6">
    <source>
        <dbReference type="Pfam" id="PF00931"/>
    </source>
</evidence>
<dbReference type="Gene3D" id="1.10.10.10">
    <property type="entry name" value="Winged helix-like DNA-binding domain superfamily/Winged helix DNA-binding domain"/>
    <property type="match status" value="1"/>
</dbReference>
<keyword evidence="11" id="KW-0378">Hydrolase</keyword>
<dbReference type="Gene3D" id="3.80.10.10">
    <property type="entry name" value="Ribonuclease Inhibitor"/>
    <property type="match status" value="3"/>
</dbReference>
<feature type="domain" description="R13L1/DRL21-like LRR repeat region" evidence="9">
    <location>
        <begin position="688"/>
        <end position="800"/>
    </location>
</feature>
<dbReference type="PANTHER" id="PTHR36766:SF40">
    <property type="entry name" value="DISEASE RESISTANCE PROTEIN RGA3"/>
    <property type="match status" value="1"/>
</dbReference>
<dbReference type="InterPro" id="IPR027417">
    <property type="entry name" value="P-loop_NTPase"/>
</dbReference>
<sequence>MAEGILFNMIEKLIGKLGSVVVQCWNMRDDLDKLVENMSEIKAVVLDAEEQQGTNNHQVQLWLENLKDAFDDADDFLDYFNTEELRRQVMTNHKKAKKVRIFFSSSNQLLFSYKMVQKIKELSKRIEALNVDKRVFNFTNRAPEQRVLRERETHSFISAEDVIGRDEEKKELIELLFNTSNNVKENVSVISIIGIGGLGKTALAQFVYNDKKVQEHFEFKKWVCVSDDFDVKGIAAKIIKSNTTAEMEEVQLELRNKVKGKRYLLVLDDNWNENRNLWLELMILLKDGAEGSKIIITARSEMVAKASGSSSILFLKGLSEKQSWTLFSQLAFENDRELENEELVSIGKEIVKKCAGVPLAIRSIGSLMYFKEKEDWSTFKNKDLMQIDEQGDKILQLIKLSYDHLPFHLKKCFAFCSLFPKDYFIPKTTLIRLWIAQGFVQSSDDESTSLEDIGHMYFMDLVYKSFFQNITEDNFYGSVSCQMHDIMHDLASVISRNDCLLVNKKGQHIDKQPRHVSFGFQLNHSWQVPTSLLNAYKLRTFLLPLKWVNSMNGCDRCSIELCACNSILASSRRFRVLNLSFLNLTNIPSCIGRMKQLRYLDLSCCFMVEELPRSITELVNLETLLLNRCSKLRELPKDLWKLVSLRHLELDYCHNLTSMPRGIGKMTNLQTLTQFVLDTTSKDSAKTSELGGLHNLRGLLEITGLEHLRHCPTEAKPMNLRGKSHLDWLALNWKEDNVGDANELEKDEIILQDILLHSNIKTLIISGFGGVKLSNSVNLLTNLVDLNLYNCTRLQYIQLAPLHVKDLYMRNLPCLEYIVNDSNSDNSSSSCASLTDIVLILLTNLKGWCKCSEEEISRGCCHQFQSLKRLSISGCCNLVSIPQHKHIREVILREVRETILQQAVNHSKVEYLQINSILNLKSLCGVFQHLSTLYELYITNCKEFDPCNDEDGCYSMKWKELSNLKMLTFKDIPKMKYLPEGLQHITTLQTLRIWSCENLTSIPEWVKSLQVFDIEGGKSIRLLSCPFFNDDRRIITTQVKAPTQA</sequence>
<feature type="domain" description="Disease resistance N-terminal" evidence="7">
    <location>
        <begin position="10"/>
        <end position="95"/>
    </location>
</feature>
<reference evidence="11" key="5">
    <citation type="journal article" date="2018" name="Nat. Plants">
        <title>Whole-genome landscape of Medicago truncatula symbiotic genes.</title>
        <authorList>
            <person name="Pecrix Y."/>
            <person name="Gamas P."/>
            <person name="Carrere S."/>
        </authorList>
    </citation>
    <scope>NUCLEOTIDE SEQUENCE</scope>
    <source>
        <tissue evidence="11">Leaves</tissue>
    </source>
</reference>
<keyword evidence="2" id="KW-0677">Repeat</keyword>
<evidence type="ECO:0000313" key="13">
    <source>
        <dbReference type="Proteomes" id="UP000002051"/>
    </source>
</evidence>
<dbReference type="GO" id="GO:0016787">
    <property type="term" value="F:hydrolase activity"/>
    <property type="evidence" value="ECO:0007669"/>
    <property type="project" value="UniProtKB-KW"/>
</dbReference>
<dbReference type="Pfam" id="PF18052">
    <property type="entry name" value="Rx_N"/>
    <property type="match status" value="1"/>
</dbReference>
<dbReference type="InterPro" id="IPR058922">
    <property type="entry name" value="WHD_DRP"/>
</dbReference>
<dbReference type="Pfam" id="PF00931">
    <property type="entry name" value="NB-ARC"/>
    <property type="match status" value="1"/>
</dbReference>
<dbReference type="FunFam" id="1.10.10.10:FF:000322">
    <property type="entry name" value="Probable disease resistance protein At1g63360"/>
    <property type="match status" value="1"/>
</dbReference>
<reference evidence="10 13" key="2">
    <citation type="journal article" date="2014" name="BMC Genomics">
        <title>An improved genome release (version Mt4.0) for the model legume Medicago truncatula.</title>
        <authorList>
            <person name="Tang H."/>
            <person name="Krishnakumar V."/>
            <person name="Bidwell S."/>
            <person name="Rosen B."/>
            <person name="Chan A."/>
            <person name="Zhou S."/>
            <person name="Gentzbittel L."/>
            <person name="Childs K.L."/>
            <person name="Yandell M."/>
            <person name="Gundlach H."/>
            <person name="Mayer K.F."/>
            <person name="Schwartz D.C."/>
            <person name="Town C.D."/>
        </authorList>
    </citation>
    <scope>GENOME REANNOTATION</scope>
    <source>
        <strain evidence="12 13">cv. Jemalong A17</strain>
    </source>
</reference>
<dbReference type="InterPro" id="IPR002182">
    <property type="entry name" value="NB-ARC"/>
</dbReference>
<evidence type="ECO:0000256" key="2">
    <source>
        <dbReference type="ARBA" id="ARBA00022737"/>
    </source>
</evidence>
<dbReference type="InterPro" id="IPR036388">
    <property type="entry name" value="WH-like_DNA-bd_sf"/>
</dbReference>
<evidence type="ECO:0000259" key="8">
    <source>
        <dbReference type="Pfam" id="PF23559"/>
    </source>
</evidence>
<dbReference type="EMBL" id="CM001220">
    <property type="protein sequence ID" value="AES87186.1"/>
    <property type="molecule type" value="Genomic_DNA"/>
</dbReference>
<evidence type="ECO:0000313" key="12">
    <source>
        <dbReference type="EnsemblPlants" id="AES87186"/>
    </source>
</evidence>
<evidence type="ECO:0000256" key="4">
    <source>
        <dbReference type="ARBA" id="ARBA00022821"/>
    </source>
</evidence>